<feature type="domain" description="Methyltransferase" evidence="2">
    <location>
        <begin position="90"/>
        <end position="187"/>
    </location>
</feature>
<dbReference type="EMBL" id="JAACJL010000001">
    <property type="protein sequence ID" value="KAF4622885.1"/>
    <property type="molecule type" value="Genomic_DNA"/>
</dbReference>
<keyword evidence="4" id="KW-1185">Reference proteome</keyword>
<feature type="region of interest" description="Disordered" evidence="1">
    <location>
        <begin position="359"/>
        <end position="378"/>
    </location>
</feature>
<accession>A0A8H4R670</accession>
<dbReference type="PANTHER" id="PTHR43591">
    <property type="entry name" value="METHYLTRANSFERASE"/>
    <property type="match status" value="1"/>
</dbReference>
<dbReference type="PANTHER" id="PTHR43591:SF50">
    <property type="entry name" value="METHYLTRANSFERASE DOMAIN-CONTAINING PROTEIN-RELATED"/>
    <property type="match status" value="1"/>
</dbReference>
<dbReference type="CDD" id="cd02440">
    <property type="entry name" value="AdoMet_MTases"/>
    <property type="match status" value="1"/>
</dbReference>
<evidence type="ECO:0000256" key="1">
    <source>
        <dbReference type="SAM" id="MobiDB-lite"/>
    </source>
</evidence>
<name>A0A8H4R670_9AGAR</name>
<dbReference type="SUPFAM" id="SSF53335">
    <property type="entry name" value="S-adenosyl-L-methionine-dependent methyltransferases"/>
    <property type="match status" value="1"/>
</dbReference>
<protein>
    <recommendedName>
        <fullName evidence="2">Methyltransferase domain-containing protein</fullName>
    </recommendedName>
</protein>
<evidence type="ECO:0000259" key="2">
    <source>
        <dbReference type="Pfam" id="PF13649"/>
    </source>
</evidence>
<proteinExistence type="predicted"/>
<dbReference type="AlphaFoldDB" id="A0A8H4R670"/>
<dbReference type="Proteomes" id="UP000521872">
    <property type="component" value="Unassembled WGS sequence"/>
</dbReference>
<dbReference type="InterPro" id="IPR029063">
    <property type="entry name" value="SAM-dependent_MTases_sf"/>
</dbReference>
<reference evidence="3 4" key="1">
    <citation type="submission" date="2019-12" db="EMBL/GenBank/DDBJ databases">
        <authorList>
            <person name="Floudas D."/>
            <person name="Bentzer J."/>
            <person name="Ahren D."/>
            <person name="Johansson T."/>
            <person name="Persson P."/>
            <person name="Tunlid A."/>
        </authorList>
    </citation>
    <scope>NUCLEOTIDE SEQUENCE [LARGE SCALE GENOMIC DNA]</scope>
    <source>
        <strain evidence="3 4">CBS 102.39</strain>
    </source>
</reference>
<sequence length="572" mass="65209">MLSTDSFSFPDNTSNLISQLGVGIGRKSVRRRDFHYKHGQKHHSYDSEKAPYPLSYDKNVLELQGLDNRLAQYLANSISFAKFDKPPARVLDLGCGTGAWIIDAAKFWPHCEFVGFDLVDVQIPLAYLDSSISTRIEWKHGNFLTTKLPFEDDEFDHVHIQSIATGVPESKWGVLFDEVSRVLRPGGSVEVIEDDIIFPSLPRWFTQALRNRPRQFTRHPERPSEFSSSPPRHPTSISTIDASYDIEVPSHDHALIESLYNSIFDNRFINMRPTSVLPNYLTTYFRQVTLGPVLSFPMPPFAPMMPLPPQTVTSYVVEPSIDGISSRTSVVGPSTSTFTVNRPVSLSFSSAMSTATASSSNDLKSYASRPRTSSAPLSYKGSTISSLEMAHSNDSEATLNIDITTKAARRYMLDNSVGDIEEGNPRNSPFPLDKLNELTERSIAMHLYRSYQVVLACQEAMWEELKDRIRNRKHELQPFGWDDDEELEELQSRKKFELLMDRYKADMKFRVALWYSLNDLDWPFPVRDPMSKAELFEQQRMQMSMMEARKQATLEEMQQPSRAVRVLIGYNL</sequence>
<dbReference type="InterPro" id="IPR041698">
    <property type="entry name" value="Methyltransf_25"/>
</dbReference>
<feature type="region of interest" description="Disordered" evidence="1">
    <location>
        <begin position="215"/>
        <end position="234"/>
    </location>
</feature>
<evidence type="ECO:0000313" key="4">
    <source>
        <dbReference type="Proteomes" id="UP000521872"/>
    </source>
</evidence>
<comment type="caution">
    <text evidence="3">The sequence shown here is derived from an EMBL/GenBank/DDBJ whole genome shotgun (WGS) entry which is preliminary data.</text>
</comment>
<gene>
    <name evidence="3" type="ORF">D9613_002243</name>
</gene>
<dbReference type="Gene3D" id="3.40.50.150">
    <property type="entry name" value="Vaccinia Virus protein VP39"/>
    <property type="match status" value="1"/>
</dbReference>
<organism evidence="3 4">
    <name type="scientific">Agrocybe pediades</name>
    <dbReference type="NCBI Taxonomy" id="84607"/>
    <lineage>
        <taxon>Eukaryota</taxon>
        <taxon>Fungi</taxon>
        <taxon>Dikarya</taxon>
        <taxon>Basidiomycota</taxon>
        <taxon>Agaricomycotina</taxon>
        <taxon>Agaricomycetes</taxon>
        <taxon>Agaricomycetidae</taxon>
        <taxon>Agaricales</taxon>
        <taxon>Agaricineae</taxon>
        <taxon>Strophariaceae</taxon>
        <taxon>Agrocybe</taxon>
    </lineage>
</organism>
<evidence type="ECO:0000313" key="3">
    <source>
        <dbReference type="EMBL" id="KAF4622885.1"/>
    </source>
</evidence>
<dbReference type="Pfam" id="PF13649">
    <property type="entry name" value="Methyltransf_25"/>
    <property type="match status" value="1"/>
</dbReference>